<proteinExistence type="predicted"/>
<dbReference type="Gene3D" id="1.20.1250.20">
    <property type="entry name" value="MFS general substrate transporter like domains"/>
    <property type="match status" value="1"/>
</dbReference>
<dbReference type="Proteomes" id="UP000598297">
    <property type="component" value="Unassembled WGS sequence"/>
</dbReference>
<dbReference type="Pfam" id="PF07690">
    <property type="entry name" value="MFS_1"/>
    <property type="match status" value="1"/>
</dbReference>
<protein>
    <submittedName>
        <fullName evidence="7">MFS transporter</fullName>
    </submittedName>
</protein>
<dbReference type="PROSITE" id="PS00216">
    <property type="entry name" value="SUGAR_TRANSPORT_1"/>
    <property type="match status" value="1"/>
</dbReference>
<feature type="transmembrane region" description="Helical" evidence="5">
    <location>
        <begin position="296"/>
        <end position="314"/>
    </location>
</feature>
<evidence type="ECO:0000256" key="2">
    <source>
        <dbReference type="ARBA" id="ARBA00022692"/>
    </source>
</evidence>
<feature type="transmembrane region" description="Helical" evidence="5">
    <location>
        <begin position="21"/>
        <end position="43"/>
    </location>
</feature>
<dbReference type="GO" id="GO:0005886">
    <property type="term" value="C:plasma membrane"/>
    <property type="evidence" value="ECO:0007669"/>
    <property type="project" value="UniProtKB-SubCell"/>
</dbReference>
<feature type="transmembrane region" description="Helical" evidence="5">
    <location>
        <begin position="87"/>
        <end position="106"/>
    </location>
</feature>
<evidence type="ECO:0000256" key="3">
    <source>
        <dbReference type="ARBA" id="ARBA00022989"/>
    </source>
</evidence>
<organism evidence="7 8">
    <name type="scientific">Streptomyces boluensis</name>
    <dbReference type="NCBI Taxonomy" id="1775135"/>
    <lineage>
        <taxon>Bacteria</taxon>
        <taxon>Bacillati</taxon>
        <taxon>Actinomycetota</taxon>
        <taxon>Actinomycetes</taxon>
        <taxon>Kitasatosporales</taxon>
        <taxon>Streptomycetaceae</taxon>
        <taxon>Streptomyces</taxon>
    </lineage>
</organism>
<evidence type="ECO:0000259" key="6">
    <source>
        <dbReference type="PROSITE" id="PS50850"/>
    </source>
</evidence>
<dbReference type="PANTHER" id="PTHR23508:SF10">
    <property type="entry name" value="CARBOXYLIC ACID TRANSPORTER PROTEIN HOMOLOG"/>
    <property type="match status" value="1"/>
</dbReference>
<dbReference type="EMBL" id="JAAAHS010000254">
    <property type="protein sequence ID" value="NBE54839.1"/>
    <property type="molecule type" value="Genomic_DNA"/>
</dbReference>
<dbReference type="GO" id="GO:0046943">
    <property type="term" value="F:carboxylic acid transmembrane transporter activity"/>
    <property type="evidence" value="ECO:0007669"/>
    <property type="project" value="TreeGrafter"/>
</dbReference>
<keyword evidence="8" id="KW-1185">Reference proteome</keyword>
<accession>A0A964USY2</accession>
<dbReference type="OrthoDB" id="9109650at2"/>
<dbReference type="PANTHER" id="PTHR23508">
    <property type="entry name" value="CARBOXYLIC ACID TRANSPORTER PROTEIN HOMOLOG"/>
    <property type="match status" value="1"/>
</dbReference>
<keyword evidence="3 5" id="KW-1133">Transmembrane helix</keyword>
<feature type="transmembrane region" description="Helical" evidence="5">
    <location>
        <begin position="112"/>
        <end position="132"/>
    </location>
</feature>
<dbReference type="InterPro" id="IPR020846">
    <property type="entry name" value="MFS_dom"/>
</dbReference>
<dbReference type="InterPro" id="IPR036259">
    <property type="entry name" value="MFS_trans_sf"/>
</dbReference>
<keyword evidence="2 5" id="KW-0812">Transmembrane</keyword>
<comment type="subcellular location">
    <subcellularLocation>
        <location evidence="1">Cell membrane</location>
        <topology evidence="1">Multi-pass membrane protein</topology>
    </subcellularLocation>
</comment>
<feature type="transmembrane region" description="Helical" evidence="5">
    <location>
        <begin position="171"/>
        <end position="195"/>
    </location>
</feature>
<feature type="transmembrane region" description="Helical" evidence="5">
    <location>
        <begin position="321"/>
        <end position="338"/>
    </location>
</feature>
<evidence type="ECO:0000313" key="8">
    <source>
        <dbReference type="Proteomes" id="UP000598297"/>
    </source>
</evidence>
<name>A0A964USY2_9ACTN</name>
<dbReference type="AlphaFoldDB" id="A0A964USY2"/>
<feature type="transmembrane region" description="Helical" evidence="5">
    <location>
        <begin position="144"/>
        <end position="165"/>
    </location>
</feature>
<reference evidence="7" key="1">
    <citation type="submission" date="2020-01" db="EMBL/GenBank/DDBJ databases">
        <title>Whole-genome analyses of novel actinobacteria.</title>
        <authorList>
            <person name="Sahin N."/>
        </authorList>
    </citation>
    <scope>NUCLEOTIDE SEQUENCE</scope>
    <source>
        <strain evidence="7">YC537</strain>
    </source>
</reference>
<keyword evidence="4 5" id="KW-0472">Membrane</keyword>
<feature type="domain" description="Major facilitator superfamily (MFS) profile" evidence="6">
    <location>
        <begin position="21"/>
        <end position="435"/>
    </location>
</feature>
<dbReference type="SUPFAM" id="SSF103473">
    <property type="entry name" value="MFS general substrate transporter"/>
    <property type="match status" value="1"/>
</dbReference>
<evidence type="ECO:0000313" key="7">
    <source>
        <dbReference type="EMBL" id="NBE54839.1"/>
    </source>
</evidence>
<evidence type="ECO:0000256" key="4">
    <source>
        <dbReference type="ARBA" id="ARBA00023136"/>
    </source>
</evidence>
<evidence type="ECO:0000256" key="1">
    <source>
        <dbReference type="ARBA" id="ARBA00004651"/>
    </source>
</evidence>
<feature type="transmembrane region" description="Helical" evidence="5">
    <location>
        <begin position="379"/>
        <end position="399"/>
    </location>
</feature>
<dbReference type="InterPro" id="IPR005829">
    <property type="entry name" value="Sugar_transporter_CS"/>
</dbReference>
<dbReference type="RefSeq" id="WP_161702036.1">
    <property type="nucleotide sequence ID" value="NZ_JAAAHS010000254.1"/>
</dbReference>
<feature type="transmembrane region" description="Helical" evidence="5">
    <location>
        <begin position="344"/>
        <end position="367"/>
    </location>
</feature>
<dbReference type="PROSITE" id="PS50850">
    <property type="entry name" value="MFS"/>
    <property type="match status" value="1"/>
</dbReference>
<sequence>MSRPLRAALDEGAMSRFQWRVVVVCVLLNILDGFDVLVMSFTGKAVSAEWDLGSAQLGLLLSAGLVGMALGAIAVAPWADRVGRRPIVLGCLALAAAGMLLSSASQSAVQLGALRVLTGVGIGGVLACSNVLSGEYASRRWRGLAISLNSTGYAIGATLGGLLAVGMIDRFGWRSVFLAGGLATALVVPLAWATLPESLDFLLTRRPKGALRRVNALARRMGQPTQAELPEATDRPSASLAAGFRKLLGSALRRSTLLLWSAFFLVMAGFYVVTSWTPTLLVEAGLSSTQGLTGGTLLNLGAIFGAAALGALAVRFRLRHVLTAYLVLTAVLLSGFIVSTSTLWIALALGALIGVFVNGCVAGLYALTPVVYDASVRATGIGCALAVGRIGAIVAPTAAGALLDAGWSPQSLYLAVGAIFAATGTLVLAMRPAHAAEPRPSATVPATGDAAN</sequence>
<feature type="transmembrane region" description="Helical" evidence="5">
    <location>
        <begin position="55"/>
        <end position="75"/>
    </location>
</feature>
<dbReference type="PROSITE" id="PS00217">
    <property type="entry name" value="SUGAR_TRANSPORT_2"/>
    <property type="match status" value="1"/>
</dbReference>
<feature type="transmembrane region" description="Helical" evidence="5">
    <location>
        <begin position="411"/>
        <end position="430"/>
    </location>
</feature>
<dbReference type="InterPro" id="IPR011701">
    <property type="entry name" value="MFS"/>
</dbReference>
<gene>
    <name evidence="7" type="ORF">GUY60_26115</name>
</gene>
<comment type="caution">
    <text evidence="7">The sequence shown here is derived from an EMBL/GenBank/DDBJ whole genome shotgun (WGS) entry which is preliminary data.</text>
</comment>
<evidence type="ECO:0000256" key="5">
    <source>
        <dbReference type="SAM" id="Phobius"/>
    </source>
</evidence>
<feature type="transmembrane region" description="Helical" evidence="5">
    <location>
        <begin position="257"/>
        <end position="276"/>
    </location>
</feature>
<dbReference type="CDD" id="cd17365">
    <property type="entry name" value="MFS_PcaK_like"/>
    <property type="match status" value="1"/>
</dbReference>